<evidence type="ECO:0000256" key="5">
    <source>
        <dbReference type="ARBA" id="ARBA00023136"/>
    </source>
</evidence>
<proteinExistence type="inferred from homology"/>
<keyword evidence="4 6" id="KW-1133">Transmembrane helix</keyword>
<name>A0A2C9V7C5_MANES</name>
<gene>
    <name evidence="7" type="ORF">MANES_09G027800</name>
</gene>
<dbReference type="STRING" id="3983.A0A2C9V7C5"/>
<comment type="similarity">
    <text evidence="2">Belongs to the multi antimicrobial extrusion (MATE) (TC 2.A.66.1) family.</text>
</comment>
<reference evidence="7" key="1">
    <citation type="submission" date="2016-02" db="EMBL/GenBank/DDBJ databases">
        <title>WGS assembly of Manihot esculenta.</title>
        <authorList>
            <person name="Bredeson J.V."/>
            <person name="Prochnik S.E."/>
            <person name="Lyons J.B."/>
            <person name="Schmutz J."/>
            <person name="Grimwood J."/>
            <person name="Vrebalov J."/>
            <person name="Bart R.S."/>
            <person name="Amuge T."/>
            <person name="Ferguson M.E."/>
            <person name="Green R."/>
            <person name="Putnam N."/>
            <person name="Stites J."/>
            <person name="Rounsley S."/>
            <person name="Rokhsar D.S."/>
        </authorList>
    </citation>
    <scope>NUCLEOTIDE SEQUENCE [LARGE SCALE GENOMIC DNA]</scope>
    <source>
        <tissue evidence="7">Leaf</tissue>
    </source>
</reference>
<dbReference type="PANTHER" id="PTHR42893">
    <property type="entry name" value="PROTEIN DETOXIFICATION 44, CHLOROPLASTIC-RELATED"/>
    <property type="match status" value="1"/>
</dbReference>
<dbReference type="AlphaFoldDB" id="A0A2C9V7C5"/>
<dbReference type="PANTHER" id="PTHR42893:SF48">
    <property type="entry name" value="PROTEIN DETOXIFICATION"/>
    <property type="match status" value="1"/>
</dbReference>
<dbReference type="InterPro" id="IPR044644">
    <property type="entry name" value="DinF-like"/>
</dbReference>
<accession>A0A2C9V7C5</accession>
<dbReference type="EMBL" id="CM004395">
    <property type="protein sequence ID" value="OAY40510.1"/>
    <property type="molecule type" value="Genomic_DNA"/>
</dbReference>
<evidence type="ECO:0000256" key="3">
    <source>
        <dbReference type="ARBA" id="ARBA00022692"/>
    </source>
</evidence>
<evidence type="ECO:0000256" key="6">
    <source>
        <dbReference type="SAM" id="Phobius"/>
    </source>
</evidence>
<protein>
    <submittedName>
        <fullName evidence="7">Uncharacterized protein</fullName>
    </submittedName>
</protein>
<sequence length="57" mass="6336">MVQVLVSIISILCLFALSSSHGFFGIWVALTIFMTLRAFVGLFRIGTGTGPWSFLRR</sequence>
<feature type="transmembrane region" description="Helical" evidence="6">
    <location>
        <begin position="32"/>
        <end position="55"/>
    </location>
</feature>
<comment type="subcellular location">
    <subcellularLocation>
        <location evidence="1">Membrane</location>
        <topology evidence="1">Multi-pass membrane protein</topology>
    </subcellularLocation>
</comment>
<keyword evidence="3 6" id="KW-0812">Transmembrane</keyword>
<evidence type="ECO:0000256" key="1">
    <source>
        <dbReference type="ARBA" id="ARBA00004141"/>
    </source>
</evidence>
<keyword evidence="5 6" id="KW-0472">Membrane</keyword>
<evidence type="ECO:0000256" key="4">
    <source>
        <dbReference type="ARBA" id="ARBA00022989"/>
    </source>
</evidence>
<evidence type="ECO:0000313" key="7">
    <source>
        <dbReference type="EMBL" id="OAY40510.1"/>
    </source>
</evidence>
<dbReference type="GO" id="GO:0016020">
    <property type="term" value="C:membrane"/>
    <property type="evidence" value="ECO:0007669"/>
    <property type="project" value="UniProtKB-SubCell"/>
</dbReference>
<evidence type="ECO:0000256" key="2">
    <source>
        <dbReference type="ARBA" id="ARBA00010199"/>
    </source>
</evidence>
<organism evidence="7">
    <name type="scientific">Manihot esculenta</name>
    <name type="common">Cassava</name>
    <name type="synonym">Jatropha manihot</name>
    <dbReference type="NCBI Taxonomy" id="3983"/>
    <lineage>
        <taxon>Eukaryota</taxon>
        <taxon>Viridiplantae</taxon>
        <taxon>Streptophyta</taxon>
        <taxon>Embryophyta</taxon>
        <taxon>Tracheophyta</taxon>
        <taxon>Spermatophyta</taxon>
        <taxon>Magnoliopsida</taxon>
        <taxon>eudicotyledons</taxon>
        <taxon>Gunneridae</taxon>
        <taxon>Pentapetalae</taxon>
        <taxon>rosids</taxon>
        <taxon>fabids</taxon>
        <taxon>Malpighiales</taxon>
        <taxon>Euphorbiaceae</taxon>
        <taxon>Crotonoideae</taxon>
        <taxon>Manihoteae</taxon>
        <taxon>Manihot</taxon>
    </lineage>
</organism>